<reference evidence="1 2" key="2">
    <citation type="submission" date="2020-07" db="EMBL/GenBank/DDBJ databases">
        <title>Genome assembly of wild tea tree DASZ reveals pedigree and selection history of tea varieties.</title>
        <authorList>
            <person name="Zhang W."/>
        </authorList>
    </citation>
    <scope>NUCLEOTIDE SEQUENCE [LARGE SCALE GENOMIC DNA]</scope>
    <source>
        <strain evidence="2">cv. G240</strain>
        <tissue evidence="1">Leaf</tissue>
    </source>
</reference>
<comment type="caution">
    <text evidence="1">The sequence shown here is derived from an EMBL/GenBank/DDBJ whole genome shotgun (WGS) entry which is preliminary data.</text>
</comment>
<proteinExistence type="predicted"/>
<sequence>MRVPTAKAKKLQNIDNIFEQPREKSNRNGIGDTRINDGDWVSHDATALRVAKAVNKSPHRPFHHRRHYERQKPECGGFGGCDAGDGSMRVFRRGKEAKGLVGDDGDSPSSFILLLCCPCGPSLIWVSDLGIECVVFQSQSEFCKVSIKHFGIVVPGKPSSLQLSNPLFPLCAVE</sequence>
<dbReference type="Proteomes" id="UP000593564">
    <property type="component" value="Unassembled WGS sequence"/>
</dbReference>
<keyword evidence="2" id="KW-1185">Reference proteome</keyword>
<reference evidence="2" key="1">
    <citation type="journal article" date="2020" name="Nat. Commun.">
        <title>Genome assembly of wild tea tree DASZ reveals pedigree and selection history of tea varieties.</title>
        <authorList>
            <person name="Zhang W."/>
            <person name="Zhang Y."/>
            <person name="Qiu H."/>
            <person name="Guo Y."/>
            <person name="Wan H."/>
            <person name="Zhang X."/>
            <person name="Scossa F."/>
            <person name="Alseekh S."/>
            <person name="Zhang Q."/>
            <person name="Wang P."/>
            <person name="Xu L."/>
            <person name="Schmidt M.H."/>
            <person name="Jia X."/>
            <person name="Li D."/>
            <person name="Zhu A."/>
            <person name="Guo F."/>
            <person name="Chen W."/>
            <person name="Ni D."/>
            <person name="Usadel B."/>
            <person name="Fernie A.R."/>
            <person name="Wen W."/>
        </authorList>
    </citation>
    <scope>NUCLEOTIDE SEQUENCE [LARGE SCALE GENOMIC DNA]</scope>
    <source>
        <strain evidence="2">cv. G240</strain>
    </source>
</reference>
<dbReference type="EMBL" id="JACBKZ010000001">
    <property type="protein sequence ID" value="KAF5961032.1"/>
    <property type="molecule type" value="Genomic_DNA"/>
</dbReference>
<protein>
    <submittedName>
        <fullName evidence="1">Uncharacterized protein</fullName>
    </submittedName>
</protein>
<dbReference type="AlphaFoldDB" id="A0A7J7I7N7"/>
<accession>A0A7J7I7N7</accession>
<gene>
    <name evidence="1" type="ORF">HYC85_002241</name>
</gene>
<organism evidence="1 2">
    <name type="scientific">Camellia sinensis</name>
    <name type="common">Tea plant</name>
    <name type="synonym">Thea sinensis</name>
    <dbReference type="NCBI Taxonomy" id="4442"/>
    <lineage>
        <taxon>Eukaryota</taxon>
        <taxon>Viridiplantae</taxon>
        <taxon>Streptophyta</taxon>
        <taxon>Embryophyta</taxon>
        <taxon>Tracheophyta</taxon>
        <taxon>Spermatophyta</taxon>
        <taxon>Magnoliopsida</taxon>
        <taxon>eudicotyledons</taxon>
        <taxon>Gunneridae</taxon>
        <taxon>Pentapetalae</taxon>
        <taxon>asterids</taxon>
        <taxon>Ericales</taxon>
        <taxon>Theaceae</taxon>
        <taxon>Camellia</taxon>
    </lineage>
</organism>
<name>A0A7J7I7N7_CAMSI</name>
<evidence type="ECO:0000313" key="1">
    <source>
        <dbReference type="EMBL" id="KAF5961032.1"/>
    </source>
</evidence>
<evidence type="ECO:0000313" key="2">
    <source>
        <dbReference type="Proteomes" id="UP000593564"/>
    </source>
</evidence>